<keyword evidence="3" id="KW-1185">Reference proteome</keyword>
<name>A0A2P2DC03_9LEPT</name>
<dbReference type="InterPro" id="IPR052987">
    <property type="entry name" value="Chloroplast_AMP-bd_Enzymes"/>
</dbReference>
<evidence type="ECO:0000313" key="3">
    <source>
        <dbReference type="Proteomes" id="UP000245206"/>
    </source>
</evidence>
<dbReference type="InterPro" id="IPR042099">
    <property type="entry name" value="ANL_N_sf"/>
</dbReference>
<dbReference type="SUPFAM" id="SSF56801">
    <property type="entry name" value="Acetyl-CoA synthetase-like"/>
    <property type="match status" value="1"/>
</dbReference>
<dbReference type="Gene3D" id="3.40.50.12780">
    <property type="entry name" value="N-terminal domain of ligase-like"/>
    <property type="match status" value="1"/>
</dbReference>
<dbReference type="InterPro" id="IPR020845">
    <property type="entry name" value="AMP-binding_CS"/>
</dbReference>
<organism evidence="2 3">
    <name type="scientific">Leptospira ellinghausenii</name>
    <dbReference type="NCBI Taxonomy" id="1917822"/>
    <lineage>
        <taxon>Bacteria</taxon>
        <taxon>Pseudomonadati</taxon>
        <taxon>Spirochaetota</taxon>
        <taxon>Spirochaetia</taxon>
        <taxon>Leptospirales</taxon>
        <taxon>Leptospiraceae</taxon>
        <taxon>Leptospira</taxon>
    </lineage>
</organism>
<evidence type="ECO:0000313" key="2">
    <source>
        <dbReference type="EMBL" id="GBF42128.1"/>
    </source>
</evidence>
<dbReference type="RefSeq" id="WP_108959248.1">
    <property type="nucleotide sequence ID" value="NZ_BFAZ01000006.1"/>
</dbReference>
<comment type="caution">
    <text evidence="2">The sequence shown here is derived from an EMBL/GenBank/DDBJ whole genome shotgun (WGS) entry which is preliminary data.</text>
</comment>
<dbReference type="Proteomes" id="UP000245206">
    <property type="component" value="Unassembled WGS sequence"/>
</dbReference>
<protein>
    <submittedName>
        <fullName evidence="2">Long-chain-fatty-acid--CoA ligase</fullName>
    </submittedName>
</protein>
<evidence type="ECO:0000259" key="1">
    <source>
        <dbReference type="Pfam" id="PF00501"/>
    </source>
</evidence>
<dbReference type="AlphaFoldDB" id="A0A2P2DC03"/>
<dbReference type="PROSITE" id="PS00455">
    <property type="entry name" value="AMP_BINDING"/>
    <property type="match status" value="1"/>
</dbReference>
<sequence>MKNFTTLNDVFYYAKRTYGSKEMFFAKDNAKNFKGRTFSDIFHEAENLALSLLQMGLQPGDRIGLMADNRTEWAIADIATLLNGAVNVPRGSDSTAQEIEYILSHSESKYCFVEHEKLYDMLKPIFSNTKVEKVIILDPNFVSKDSFAISLPTLIKEGESLRKNLPSLELRSKQVKPDDLFTIIYTSGTTGMPKGVMLTHQNMVYNVVKVPPRVGLRSSDRTLSILPVWHIFERAIDYAIIAEGASIAYTNIRDLRDDFQKIKPSFMASAPRLWENLYLGIKQKLEKAPENKKKLFDFAYDICKKFKDGQDYLAGNKLLTKEESPFERMKNTTVSIGYVLNLFLLAKVLDGLVFSKIRDVLGGQLIGTISGGGALPSHVDEFFNVIGIPVYEGYGMTECAPIISVRSVGHVVQGSVGKWPDGTVVKIVNEQGESVPKGKMGVIHIKGPQVMKGYYKNEEATKKAIVDGWMNTGDLGFISFNDTLSVRGRVKDTIVLLGGENVEPVPIENLLLENAMINQVIVVGQDQKSLTALIWPDKDRMKEAGLQWKDGEDLNQNKDVRLYYQNIVKKQISSENGFKSFEKLSDFRFLPKAMEVGDELTNLFKMKRNVIHDKYKDLIKSMYN</sequence>
<dbReference type="OrthoDB" id="311554at2"/>
<dbReference type="Pfam" id="PF00501">
    <property type="entry name" value="AMP-binding"/>
    <property type="match status" value="1"/>
</dbReference>
<dbReference type="GO" id="GO:0016874">
    <property type="term" value="F:ligase activity"/>
    <property type="evidence" value="ECO:0007669"/>
    <property type="project" value="UniProtKB-KW"/>
</dbReference>
<keyword evidence="2" id="KW-0436">Ligase</keyword>
<dbReference type="Pfam" id="PF23562">
    <property type="entry name" value="AMP-binding_C_3"/>
    <property type="match status" value="1"/>
</dbReference>
<accession>A0A2P2DC03</accession>
<feature type="domain" description="AMP-dependent synthetase/ligase" evidence="1">
    <location>
        <begin position="34"/>
        <end position="455"/>
    </location>
</feature>
<dbReference type="PANTHER" id="PTHR43813">
    <property type="entry name" value="ACYL-ACTIVATING ENZYME 16, CHLOROPLASTIC-RELATED"/>
    <property type="match status" value="1"/>
</dbReference>
<dbReference type="PANTHER" id="PTHR43813:SF1">
    <property type="entry name" value="ACYL-ACTIVATING ENZYME 16, CHLOROPLASTIC-RELATED"/>
    <property type="match status" value="1"/>
</dbReference>
<reference evidence="3" key="1">
    <citation type="journal article" date="2019" name="Microbiol. Immunol.">
        <title>Molecular and phenotypic characterization of Leptospira johnsonii sp. nov., Leptospira ellinghausenii sp. nov. and Leptospira ryugenii sp. nov. isolated from soil and water in Japan.</title>
        <authorList>
            <person name="Masuzawa T."/>
            <person name="Saito M."/>
            <person name="Nakao R."/>
            <person name="Nikaido Y."/>
            <person name="Matsumoto M."/>
            <person name="Ogawa M."/>
            <person name="Yokoyama M."/>
            <person name="Hidaka Y."/>
            <person name="Tomita J."/>
            <person name="Sakakibara K."/>
            <person name="Suzuki K."/>
            <person name="Yasuda S."/>
            <person name="Sato H."/>
            <person name="Yamaguchi M."/>
            <person name="Yoshida S.I."/>
            <person name="Koizumi N."/>
            <person name="Kawamura Y."/>
        </authorList>
    </citation>
    <scope>NUCLEOTIDE SEQUENCE [LARGE SCALE GENOMIC DNA]</scope>
    <source>
        <strain evidence="3">E18</strain>
    </source>
</reference>
<dbReference type="EMBL" id="BFAZ01000006">
    <property type="protein sequence ID" value="GBF42128.1"/>
    <property type="molecule type" value="Genomic_DNA"/>
</dbReference>
<gene>
    <name evidence="2" type="ORF">LPTSP2_14140</name>
</gene>
<proteinExistence type="predicted"/>
<dbReference type="InterPro" id="IPR000873">
    <property type="entry name" value="AMP-dep_synth/lig_dom"/>
</dbReference>